<evidence type="ECO:0000313" key="2">
    <source>
        <dbReference type="EMBL" id="CEK50501.1"/>
    </source>
</evidence>
<sequence length="107" mass="12047">NKTLSDVDNKQQLCKRQEPQTRSLCSIGLYTSALFSQPETEFPTSITKNSTVFVKTVIDQDTTLLVDSCWFSTSSQPNDQNTERKMVVSHGCKIDDSLNWLNEPSEA</sequence>
<protein>
    <recommendedName>
        <fullName evidence="1">ZP-C domain-containing protein</fullName>
    </recommendedName>
</protein>
<dbReference type="Pfam" id="PF00100">
    <property type="entry name" value="Zona_pellucida"/>
    <property type="match status" value="1"/>
</dbReference>
<dbReference type="InterPro" id="IPR055355">
    <property type="entry name" value="ZP-C"/>
</dbReference>
<dbReference type="EMBL" id="HACG01003636">
    <property type="protein sequence ID" value="CEK50501.1"/>
    <property type="molecule type" value="Transcribed_RNA"/>
</dbReference>
<dbReference type="InterPro" id="IPR042235">
    <property type="entry name" value="ZP-C_dom"/>
</dbReference>
<dbReference type="Gene3D" id="2.60.40.4100">
    <property type="entry name" value="Zona pellucida, ZP-C domain"/>
    <property type="match status" value="1"/>
</dbReference>
<reference evidence="2" key="1">
    <citation type="submission" date="2014-12" db="EMBL/GenBank/DDBJ databases">
        <title>Insight into the proteome of Arion vulgaris.</title>
        <authorList>
            <person name="Aradska J."/>
            <person name="Bulat T."/>
            <person name="Smidak R."/>
            <person name="Sarate P."/>
            <person name="Gangsoo J."/>
            <person name="Sialana F."/>
            <person name="Bilban M."/>
            <person name="Lubec G."/>
        </authorList>
    </citation>
    <scope>NUCLEOTIDE SEQUENCE</scope>
    <source>
        <tissue evidence="2">Skin</tissue>
    </source>
</reference>
<evidence type="ECO:0000259" key="1">
    <source>
        <dbReference type="Pfam" id="PF00100"/>
    </source>
</evidence>
<accession>A0A0B6Y3U0</accession>
<name>A0A0B6Y3U0_9EUPU</name>
<gene>
    <name evidence="2" type="primary">ORF10926</name>
</gene>
<feature type="non-terminal residue" evidence="2">
    <location>
        <position position="107"/>
    </location>
</feature>
<feature type="non-terminal residue" evidence="2">
    <location>
        <position position="1"/>
    </location>
</feature>
<organism evidence="2">
    <name type="scientific">Arion vulgaris</name>
    <dbReference type="NCBI Taxonomy" id="1028688"/>
    <lineage>
        <taxon>Eukaryota</taxon>
        <taxon>Metazoa</taxon>
        <taxon>Spiralia</taxon>
        <taxon>Lophotrochozoa</taxon>
        <taxon>Mollusca</taxon>
        <taxon>Gastropoda</taxon>
        <taxon>Heterobranchia</taxon>
        <taxon>Euthyneura</taxon>
        <taxon>Panpulmonata</taxon>
        <taxon>Eupulmonata</taxon>
        <taxon>Stylommatophora</taxon>
        <taxon>Helicina</taxon>
        <taxon>Arionoidea</taxon>
        <taxon>Arionidae</taxon>
        <taxon>Arion</taxon>
    </lineage>
</organism>
<proteinExistence type="predicted"/>
<feature type="domain" description="ZP-C" evidence="1">
    <location>
        <begin position="25"/>
        <end position="95"/>
    </location>
</feature>
<dbReference type="AlphaFoldDB" id="A0A0B6Y3U0"/>